<organism evidence="2 3">
    <name type="scientific">Nibrella viscosa</name>
    <dbReference type="NCBI Taxonomy" id="1084524"/>
    <lineage>
        <taxon>Bacteria</taxon>
        <taxon>Pseudomonadati</taxon>
        <taxon>Bacteroidota</taxon>
        <taxon>Cytophagia</taxon>
        <taxon>Cytophagales</taxon>
        <taxon>Spirosomataceae</taxon>
        <taxon>Nibrella</taxon>
    </lineage>
</organism>
<keyword evidence="3" id="KW-1185">Reference proteome</keyword>
<dbReference type="Pfam" id="PF20432">
    <property type="entry name" value="Xre-like-HTH"/>
    <property type="match status" value="1"/>
</dbReference>
<dbReference type="EMBL" id="BAABHB010000003">
    <property type="protein sequence ID" value="GAA4404002.1"/>
    <property type="molecule type" value="Genomic_DNA"/>
</dbReference>
<name>A0ABP8KC61_9BACT</name>
<accession>A0ABP8KC61</accession>
<comment type="caution">
    <text evidence="2">The sequence shown here is derived from an EMBL/GenBank/DDBJ whole genome shotgun (WGS) entry which is preliminary data.</text>
</comment>
<protein>
    <recommendedName>
        <fullName evidence="1">Antitoxin Xre-like helix-turn-helix domain-containing protein</fullName>
    </recommendedName>
</protein>
<dbReference type="InterPro" id="IPR046847">
    <property type="entry name" value="Xre-like_HTH"/>
</dbReference>
<reference evidence="3" key="1">
    <citation type="journal article" date="2019" name="Int. J. Syst. Evol. Microbiol.">
        <title>The Global Catalogue of Microorganisms (GCM) 10K type strain sequencing project: providing services to taxonomists for standard genome sequencing and annotation.</title>
        <authorList>
            <consortium name="The Broad Institute Genomics Platform"/>
            <consortium name="The Broad Institute Genome Sequencing Center for Infectious Disease"/>
            <person name="Wu L."/>
            <person name="Ma J."/>
        </authorList>
    </citation>
    <scope>NUCLEOTIDE SEQUENCE [LARGE SCALE GENOMIC DNA]</scope>
    <source>
        <strain evidence="3">JCM 17925</strain>
    </source>
</reference>
<feature type="domain" description="Antitoxin Xre-like helix-turn-helix" evidence="1">
    <location>
        <begin position="5"/>
        <end position="50"/>
    </location>
</feature>
<evidence type="ECO:0000259" key="1">
    <source>
        <dbReference type="Pfam" id="PF20432"/>
    </source>
</evidence>
<dbReference type="Proteomes" id="UP001500936">
    <property type="component" value="Unassembled WGS sequence"/>
</dbReference>
<evidence type="ECO:0000313" key="3">
    <source>
        <dbReference type="Proteomes" id="UP001500936"/>
    </source>
</evidence>
<gene>
    <name evidence="2" type="ORF">GCM10023187_20640</name>
</gene>
<proteinExistence type="predicted"/>
<evidence type="ECO:0000313" key="2">
    <source>
        <dbReference type="EMBL" id="GAA4404002.1"/>
    </source>
</evidence>
<sequence length="155" mass="16937">MRRRVDEVARVVGLTDKEMARILNMSIRSLHSKAAHEPLALAAGERLLLLEQLIQHGLSVFNGRADLLARWLHTPLMELAYRQGGDRIPEPVPVRSLGQFGEPDAASENLLRSPVTDANTDSTLVPQSPIAVLDTVSGFSLAEDVLGRIEWGIVG</sequence>